<dbReference type="Gene3D" id="3.40.50.2000">
    <property type="entry name" value="Glycogen Phosphorylase B"/>
    <property type="match status" value="2"/>
</dbReference>
<dbReference type="AlphaFoldDB" id="A0A4R0RX73"/>
<reference evidence="3 4" key="1">
    <citation type="submission" date="2018-11" db="EMBL/GenBank/DDBJ databases">
        <title>Genome assembly of Steccherinum ochraceum LE-BIN_3174, the white-rot fungus of the Steccherinaceae family (The Residual Polyporoid clade, Polyporales, Basidiomycota).</title>
        <authorList>
            <person name="Fedorova T.V."/>
            <person name="Glazunova O.A."/>
            <person name="Landesman E.O."/>
            <person name="Moiseenko K.V."/>
            <person name="Psurtseva N.V."/>
            <person name="Savinova O.S."/>
            <person name="Shakhova N.V."/>
            <person name="Tyazhelova T.V."/>
            <person name="Vasina D.V."/>
        </authorList>
    </citation>
    <scope>NUCLEOTIDE SEQUENCE [LARGE SCALE GENOMIC DNA]</scope>
    <source>
        <strain evidence="3 4">LE-BIN_3174</strain>
    </source>
</reference>
<dbReference type="GO" id="GO:0035251">
    <property type="term" value="F:UDP-glucosyltransferase activity"/>
    <property type="evidence" value="ECO:0007669"/>
    <property type="project" value="TreeGrafter"/>
</dbReference>
<evidence type="ECO:0000313" key="3">
    <source>
        <dbReference type="EMBL" id="TCD71962.1"/>
    </source>
</evidence>
<dbReference type="InterPro" id="IPR002213">
    <property type="entry name" value="UDP_glucos_trans"/>
</dbReference>
<name>A0A4R0RX73_9APHY</name>
<keyword evidence="4" id="KW-1185">Reference proteome</keyword>
<dbReference type="OrthoDB" id="5835829at2759"/>
<accession>A0A4R0RX73</accession>
<evidence type="ECO:0008006" key="5">
    <source>
        <dbReference type="Google" id="ProtNLM"/>
    </source>
</evidence>
<evidence type="ECO:0000256" key="1">
    <source>
        <dbReference type="ARBA" id="ARBA00009995"/>
    </source>
</evidence>
<dbReference type="SUPFAM" id="SSF53756">
    <property type="entry name" value="UDP-Glycosyltransferase/glycogen phosphorylase"/>
    <property type="match status" value="1"/>
</dbReference>
<comment type="similarity">
    <text evidence="1">Belongs to the UDP-glycosyltransferase family.</text>
</comment>
<protein>
    <recommendedName>
        <fullName evidence="5">UDP-glycosyltransferases domain-containing protein</fullName>
    </recommendedName>
</protein>
<dbReference type="Pfam" id="PF00201">
    <property type="entry name" value="UDPGT"/>
    <property type="match status" value="1"/>
</dbReference>
<organism evidence="3 4">
    <name type="scientific">Steccherinum ochraceum</name>
    <dbReference type="NCBI Taxonomy" id="92696"/>
    <lineage>
        <taxon>Eukaryota</taxon>
        <taxon>Fungi</taxon>
        <taxon>Dikarya</taxon>
        <taxon>Basidiomycota</taxon>
        <taxon>Agaricomycotina</taxon>
        <taxon>Agaricomycetes</taxon>
        <taxon>Polyporales</taxon>
        <taxon>Steccherinaceae</taxon>
        <taxon>Steccherinum</taxon>
    </lineage>
</organism>
<dbReference type="EMBL" id="RWJN01000001">
    <property type="protein sequence ID" value="TCD71962.1"/>
    <property type="molecule type" value="Genomic_DNA"/>
</dbReference>
<keyword evidence="2" id="KW-0808">Transferase</keyword>
<dbReference type="Proteomes" id="UP000292702">
    <property type="component" value="Unassembled WGS sequence"/>
</dbReference>
<proteinExistence type="inferred from homology"/>
<dbReference type="PANTHER" id="PTHR48047:SF215">
    <property type="entry name" value="GLYCOSYLTRANSFERASE"/>
    <property type="match status" value="1"/>
</dbReference>
<evidence type="ECO:0000313" key="4">
    <source>
        <dbReference type="Proteomes" id="UP000292702"/>
    </source>
</evidence>
<comment type="caution">
    <text evidence="3">The sequence shown here is derived from an EMBL/GenBank/DDBJ whole genome shotgun (WGS) entry which is preliminary data.</text>
</comment>
<evidence type="ECO:0000256" key="2">
    <source>
        <dbReference type="ARBA" id="ARBA00022679"/>
    </source>
</evidence>
<gene>
    <name evidence="3" type="ORF">EIP91_000094</name>
</gene>
<sequence>MAHLPHIVIAGVEPWGHARPLCAFASKAVLTQDVYITLFTHPRVCEKVKQEVSRGFNGPQEAERKKFIRVVALDCLAEGADFADTMRLEQVRYLDSFLALYAKLLEEKPVTCFTTKTEFPAISAPKMVVLDFIVGPLASMLKTVPGNKAKIIGFNSGMASFIFFSFAPAKLGGRGDFKTKALQEAERTGKHVNEVANEMIHVYTDEVTQIPGFPKMHHWEYDPQDTTALTLGFMGVLWMSLLDAFDAIDGVIITSPEVYEPKAITATREWFAETNRGVWAIGPLLPKMDTKEAREGEAAQSEKSAEVQRFMEMVIEKFGERKMLYISFGSAFWPPQPEKLEAFVDVLLEKKIPFIFSHGSPIAQLSDAFKTRVEQSGIGLLSKWSAQQTILVHPALGWFVSHCGHNSALEATASGVPIIAWPFHADQSANAVNLTVNHDVAFELLEVRTGNGLKPIYRTGKAPVGTIDAIRAEASDVLDRAFGEEGARKRANAKSLQAKILSAWNKGGSAEVDMAKLLKTLA</sequence>
<dbReference type="PANTHER" id="PTHR48047">
    <property type="entry name" value="GLYCOSYLTRANSFERASE"/>
    <property type="match status" value="1"/>
</dbReference>